<evidence type="ECO:0000259" key="3">
    <source>
        <dbReference type="PROSITE" id="PS50209"/>
    </source>
</evidence>
<proteinExistence type="predicted"/>
<dbReference type="Pfam" id="PF00069">
    <property type="entry name" value="Pkinase"/>
    <property type="match status" value="1"/>
</dbReference>
<organism evidence="4 5">
    <name type="scientific">Orchesella dallaii</name>
    <dbReference type="NCBI Taxonomy" id="48710"/>
    <lineage>
        <taxon>Eukaryota</taxon>
        <taxon>Metazoa</taxon>
        <taxon>Ecdysozoa</taxon>
        <taxon>Arthropoda</taxon>
        <taxon>Hexapoda</taxon>
        <taxon>Collembola</taxon>
        <taxon>Entomobryomorpha</taxon>
        <taxon>Entomobryoidea</taxon>
        <taxon>Orchesellidae</taxon>
        <taxon>Orchesellinae</taxon>
        <taxon>Orchesella</taxon>
    </lineage>
</organism>
<dbReference type="SMART" id="SM00220">
    <property type="entry name" value="S_TKc"/>
    <property type="match status" value="1"/>
</dbReference>
<feature type="domain" description="CARD" evidence="3">
    <location>
        <begin position="1"/>
        <end position="67"/>
    </location>
</feature>
<dbReference type="SUPFAM" id="SSF56112">
    <property type="entry name" value="Protein kinase-like (PK-like)"/>
    <property type="match status" value="1"/>
</dbReference>
<keyword evidence="1" id="KW-0175">Coiled coil</keyword>
<dbReference type="SUPFAM" id="SSF53067">
    <property type="entry name" value="Actin-like ATPase domain"/>
    <property type="match status" value="1"/>
</dbReference>
<dbReference type="Gene3D" id="1.10.533.10">
    <property type="entry name" value="Death Domain, Fas"/>
    <property type="match status" value="1"/>
</dbReference>
<comment type="caution">
    <text evidence="4">The sequence shown here is derived from an EMBL/GenBank/DDBJ whole genome shotgun (WGS) entry which is preliminary data.</text>
</comment>
<dbReference type="InterPro" id="IPR045133">
    <property type="entry name" value="IRE1/2-like"/>
</dbReference>
<dbReference type="PANTHER" id="PTHR13954:SF6">
    <property type="entry name" value="NON-SPECIFIC SERINE_THREONINE PROTEIN KINASE"/>
    <property type="match status" value="1"/>
</dbReference>
<dbReference type="Proteomes" id="UP001642540">
    <property type="component" value="Unassembled WGS sequence"/>
</dbReference>
<accession>A0ABP1RV19</accession>
<evidence type="ECO:0000313" key="4">
    <source>
        <dbReference type="EMBL" id="CAL8136282.1"/>
    </source>
</evidence>
<dbReference type="InterPro" id="IPR011029">
    <property type="entry name" value="DEATH-like_dom_sf"/>
</dbReference>
<protein>
    <submittedName>
        <fullName evidence="4">Uncharacterized protein</fullName>
    </submittedName>
</protein>
<dbReference type="InterPro" id="IPR000719">
    <property type="entry name" value="Prot_kinase_dom"/>
</dbReference>
<dbReference type="CDD" id="cd01671">
    <property type="entry name" value="CARD"/>
    <property type="match status" value="1"/>
</dbReference>
<keyword evidence="5" id="KW-1185">Reference proteome</keyword>
<dbReference type="PROSITE" id="PS00108">
    <property type="entry name" value="PROTEIN_KINASE_ST"/>
    <property type="match status" value="1"/>
</dbReference>
<name>A0ABP1RV19_9HEXA</name>
<feature type="coiled-coil region" evidence="1">
    <location>
        <begin position="34"/>
        <end position="61"/>
    </location>
</feature>
<evidence type="ECO:0000256" key="1">
    <source>
        <dbReference type="SAM" id="Coils"/>
    </source>
</evidence>
<gene>
    <name evidence="4" type="ORF">ODALV1_LOCUS26371</name>
</gene>
<evidence type="ECO:0000259" key="2">
    <source>
        <dbReference type="PROSITE" id="PS50011"/>
    </source>
</evidence>
<evidence type="ECO:0000313" key="5">
    <source>
        <dbReference type="Proteomes" id="UP001642540"/>
    </source>
</evidence>
<dbReference type="Gene3D" id="3.30.200.20">
    <property type="entry name" value="Phosphorylase Kinase, domain 1"/>
    <property type="match status" value="1"/>
</dbReference>
<dbReference type="InterPro" id="IPR008271">
    <property type="entry name" value="Ser/Thr_kinase_AS"/>
</dbReference>
<dbReference type="InterPro" id="IPR011009">
    <property type="entry name" value="Kinase-like_dom_sf"/>
</dbReference>
<dbReference type="InterPro" id="IPR043129">
    <property type="entry name" value="ATPase_NBD"/>
</dbReference>
<dbReference type="SUPFAM" id="SSF47986">
    <property type="entry name" value="DEATH domain"/>
    <property type="match status" value="1"/>
</dbReference>
<reference evidence="4 5" key="1">
    <citation type="submission" date="2024-08" db="EMBL/GenBank/DDBJ databases">
        <authorList>
            <person name="Cucini C."/>
            <person name="Frati F."/>
        </authorList>
    </citation>
    <scope>NUCLEOTIDE SEQUENCE [LARGE SCALE GENOMIC DNA]</scope>
</reference>
<dbReference type="PROSITE" id="PS50209">
    <property type="entry name" value="CARD"/>
    <property type="match status" value="1"/>
</dbReference>
<dbReference type="InterPro" id="IPR001315">
    <property type="entry name" value="CARD"/>
</dbReference>
<sequence>MEEWQREVIRKNMRKLIGNTICNETLTATLMSSNILSDNDIEDLTRELNQLTRARKLYQIGMTKDNGFEKLIEGLKEADQTGAFPILCDESIKRKNNGLGDITSVTYDKNNVLGKGSYGTVVYKGKFGNRDVAVKRINTTVLDGKVRSTVTNEVKTLHKCDTHENIVQFFGSKLEQDSVLIVLELCDITLTKWVAEKSFTMSPLEILKQVTVGLGWLHSQNFVHGDLKPDNILLNRELRIVKLADFGMSRLVGNENCQMSSVGTGTPGWVAPEILFQVLQEDTDPVEFTFASDLFSLGCIYYYVLSDGKHPFGDVFRRSANILDGKLMIDISDLKYVIPDNIKIIEGMISNRVDLRPSCDFLISCSVFWSNESYKSLYGIENSELENSDNTLVFRLTTCDITVGRLLPDENFELIPNWQGDATTLTLVGQTRENKIVYGLQAEADSGLLSFSKKTYVVRKWSLWGLFKGWPKKEGGQSILYEGSYRKMTVEFLTGILFLALKIAAERRCQQTFSSVVISIPLSLDILASYIRYGALRWAGFEKVEIKNETNCIAQKYLRSNNLMFWEGNLLVLSQNSMNVDVVVHCLKGGKMGTVFSAIAFIPDSEAKAFGMATILFVITKFAEYFSKNVMWKPTSEECLLQVFQTRSPKTVLIACKTSAAFNILSIIVKKFAPGADTAILEGALRSL</sequence>
<dbReference type="PANTHER" id="PTHR13954">
    <property type="entry name" value="IRE1-RELATED"/>
    <property type="match status" value="1"/>
</dbReference>
<feature type="domain" description="Protein kinase" evidence="2">
    <location>
        <begin position="107"/>
        <end position="369"/>
    </location>
</feature>
<dbReference type="PROSITE" id="PS50011">
    <property type="entry name" value="PROTEIN_KINASE_DOM"/>
    <property type="match status" value="1"/>
</dbReference>
<dbReference type="EMBL" id="CAXLJM020000111">
    <property type="protein sequence ID" value="CAL8136282.1"/>
    <property type="molecule type" value="Genomic_DNA"/>
</dbReference>
<dbReference type="Gene3D" id="3.30.420.40">
    <property type="match status" value="1"/>
</dbReference>
<dbReference type="Gene3D" id="1.10.510.10">
    <property type="entry name" value="Transferase(Phosphotransferase) domain 1"/>
    <property type="match status" value="1"/>
</dbReference>